<dbReference type="GO" id="GO:0005634">
    <property type="term" value="C:nucleus"/>
    <property type="evidence" value="ECO:0000318"/>
    <property type="project" value="GO_Central"/>
</dbReference>
<dbReference type="GO" id="GO:0005737">
    <property type="term" value="C:cytoplasm"/>
    <property type="evidence" value="ECO:0000318"/>
    <property type="project" value="GO_Central"/>
</dbReference>
<dbReference type="KEGG" id="hro:HELRODRAFT_191185"/>
<reference evidence="5 7" key="2">
    <citation type="journal article" date="2013" name="Nature">
        <title>Insights into bilaterian evolution from three spiralian genomes.</title>
        <authorList>
            <person name="Simakov O."/>
            <person name="Marletaz F."/>
            <person name="Cho S.J."/>
            <person name="Edsinger-Gonzales E."/>
            <person name="Havlak P."/>
            <person name="Hellsten U."/>
            <person name="Kuo D.H."/>
            <person name="Larsson T."/>
            <person name="Lv J."/>
            <person name="Arendt D."/>
            <person name="Savage R."/>
            <person name="Osoegawa K."/>
            <person name="de Jong P."/>
            <person name="Grimwood J."/>
            <person name="Chapman J.A."/>
            <person name="Shapiro H."/>
            <person name="Aerts A."/>
            <person name="Otillar R.P."/>
            <person name="Terry A.Y."/>
            <person name="Boore J.L."/>
            <person name="Grigoriev I.V."/>
            <person name="Lindberg D.R."/>
            <person name="Seaver E.C."/>
            <person name="Weisblat D.A."/>
            <person name="Putnam N.H."/>
            <person name="Rokhsar D.S."/>
        </authorList>
    </citation>
    <scope>NUCLEOTIDE SEQUENCE</scope>
</reference>
<evidence type="ECO:0000313" key="5">
    <source>
        <dbReference type="EMBL" id="ESO06761.1"/>
    </source>
</evidence>
<reference evidence="6" key="3">
    <citation type="submission" date="2015-06" db="UniProtKB">
        <authorList>
            <consortium name="EnsemblMetazoa"/>
        </authorList>
    </citation>
    <scope>IDENTIFICATION</scope>
</reference>
<dbReference type="InterPro" id="IPR008978">
    <property type="entry name" value="HSP20-like_chaperone"/>
</dbReference>
<dbReference type="GeneID" id="20211848"/>
<dbReference type="RefSeq" id="XP_009014857.1">
    <property type="nucleotide sequence ID" value="XM_009016609.1"/>
</dbReference>
<dbReference type="PROSITE" id="PS01031">
    <property type="entry name" value="SHSP"/>
    <property type="match status" value="1"/>
</dbReference>
<dbReference type="CDD" id="cd06526">
    <property type="entry name" value="metazoan_ACD"/>
    <property type="match status" value="1"/>
</dbReference>
<protein>
    <recommendedName>
        <fullName evidence="4">SHSP domain-containing protein</fullName>
    </recommendedName>
</protein>
<reference evidence="7" key="1">
    <citation type="submission" date="2012-12" db="EMBL/GenBank/DDBJ databases">
        <authorList>
            <person name="Hellsten U."/>
            <person name="Grimwood J."/>
            <person name="Chapman J.A."/>
            <person name="Shapiro H."/>
            <person name="Aerts A."/>
            <person name="Otillar R.P."/>
            <person name="Terry A.Y."/>
            <person name="Boore J.L."/>
            <person name="Simakov O."/>
            <person name="Marletaz F."/>
            <person name="Cho S.-J."/>
            <person name="Edsinger-Gonzales E."/>
            <person name="Havlak P."/>
            <person name="Kuo D.-H."/>
            <person name="Larsson T."/>
            <person name="Lv J."/>
            <person name="Arendt D."/>
            <person name="Savage R."/>
            <person name="Osoegawa K."/>
            <person name="de Jong P."/>
            <person name="Lindberg D.R."/>
            <person name="Seaver E.C."/>
            <person name="Weisblat D.A."/>
            <person name="Putnam N.H."/>
            <person name="Grigoriev I.V."/>
            <person name="Rokhsar D.S."/>
        </authorList>
    </citation>
    <scope>NUCLEOTIDE SEQUENCE</scope>
</reference>
<dbReference type="EMBL" id="AMQM01003683">
    <property type="status" value="NOT_ANNOTATED_CDS"/>
    <property type="molecule type" value="Genomic_DNA"/>
</dbReference>
<keyword evidence="7" id="KW-1185">Reference proteome</keyword>
<dbReference type="GO" id="GO:0042026">
    <property type="term" value="P:protein refolding"/>
    <property type="evidence" value="ECO:0000318"/>
    <property type="project" value="GO_Central"/>
</dbReference>
<dbReference type="AlphaFoldDB" id="T1FSQ1"/>
<feature type="compositionally biased region" description="Polar residues" evidence="3">
    <location>
        <begin position="94"/>
        <end position="116"/>
    </location>
</feature>
<comment type="similarity">
    <text evidence="1 2">Belongs to the small heat shock protein (HSP20) family.</text>
</comment>
<organism evidence="6 7">
    <name type="scientific">Helobdella robusta</name>
    <name type="common">Californian leech</name>
    <dbReference type="NCBI Taxonomy" id="6412"/>
    <lineage>
        <taxon>Eukaryota</taxon>
        <taxon>Metazoa</taxon>
        <taxon>Spiralia</taxon>
        <taxon>Lophotrochozoa</taxon>
        <taxon>Annelida</taxon>
        <taxon>Clitellata</taxon>
        <taxon>Hirudinea</taxon>
        <taxon>Rhynchobdellida</taxon>
        <taxon>Glossiphoniidae</taxon>
        <taxon>Helobdella</taxon>
    </lineage>
</organism>
<dbReference type="InterPro" id="IPR002068">
    <property type="entry name" value="A-crystallin/Hsp20_dom"/>
</dbReference>
<dbReference type="EMBL" id="KB096275">
    <property type="protein sequence ID" value="ESO06761.1"/>
    <property type="molecule type" value="Genomic_DNA"/>
</dbReference>
<dbReference type="EnsemblMetazoa" id="HelroT191185">
    <property type="protein sequence ID" value="HelroP191185"/>
    <property type="gene ID" value="HelroG191185"/>
</dbReference>
<feature type="region of interest" description="Disordered" evidence="3">
    <location>
        <begin position="94"/>
        <end position="122"/>
    </location>
</feature>
<dbReference type="Proteomes" id="UP000015101">
    <property type="component" value="Unassembled WGS sequence"/>
</dbReference>
<evidence type="ECO:0000313" key="7">
    <source>
        <dbReference type="Proteomes" id="UP000015101"/>
    </source>
</evidence>
<evidence type="ECO:0000256" key="2">
    <source>
        <dbReference type="RuleBase" id="RU003616"/>
    </source>
</evidence>
<dbReference type="InterPro" id="IPR001436">
    <property type="entry name" value="Alpha-crystallin/sHSP_animal"/>
</dbReference>
<dbReference type="PANTHER" id="PTHR45640">
    <property type="entry name" value="HEAT SHOCK PROTEIN HSP-12.2-RELATED"/>
    <property type="match status" value="1"/>
</dbReference>
<dbReference type="GO" id="GO:0051082">
    <property type="term" value="F:unfolded protein binding"/>
    <property type="evidence" value="ECO:0000318"/>
    <property type="project" value="GO_Central"/>
</dbReference>
<dbReference type="SUPFAM" id="SSF49764">
    <property type="entry name" value="HSP20-like chaperones"/>
    <property type="match status" value="1"/>
</dbReference>
<dbReference type="GO" id="GO:0009408">
    <property type="term" value="P:response to heat"/>
    <property type="evidence" value="ECO:0000318"/>
    <property type="project" value="GO_Central"/>
</dbReference>
<evidence type="ECO:0000313" key="6">
    <source>
        <dbReference type="EnsemblMetazoa" id="HelroP191185"/>
    </source>
</evidence>
<dbReference type="HOGENOM" id="CLU_458042_0_0_1"/>
<dbReference type="PANTHER" id="PTHR45640:SF26">
    <property type="entry name" value="RE23625P"/>
    <property type="match status" value="1"/>
</dbReference>
<feature type="domain" description="SHSP" evidence="4">
    <location>
        <begin position="205"/>
        <end position="314"/>
    </location>
</feature>
<accession>T1FSQ1</accession>
<gene>
    <name evidence="6" type="primary">20211848</name>
    <name evidence="5" type="ORF">HELRODRAFT_191185</name>
</gene>
<proteinExistence type="inferred from homology"/>
<dbReference type="STRING" id="6412.T1FSQ1"/>
<dbReference type="InParanoid" id="T1FSQ1"/>
<evidence type="ECO:0000256" key="3">
    <source>
        <dbReference type="SAM" id="MobiDB-lite"/>
    </source>
</evidence>
<name>T1FSQ1_HELRO</name>
<evidence type="ECO:0000256" key="1">
    <source>
        <dbReference type="PROSITE-ProRule" id="PRU00285"/>
    </source>
</evidence>
<sequence>MSATSPISKQLITVEERQQTIREQLHSRMNQRDLEWKQEVEQLKKQFFTDGSVTGMMDRNRFYSSGSDNWGVNNNNNNRENGFYYYNDTKATSSNGGNFRENNVYSPDSIKSSFTPPISPDLQHHFQQQNFDKLSSSTNQQQQQNKNYYYQQQPQQLQQQPFQQQQPQQFTVLSKRPTPFSSNLSRFSHIGDINPRSNVISPTNFISNSSSSSSSSSLSPVLFRHEFEVKNFLPEEIKVTTEKGKLIVFASHKETGLNKSVSKEFKRTVDIQNDLDPSQLLCTLTQDGKLIVEISKSPPSSKPCQFGFDDVRPSAPTLLANNNFNLSAVDNYLSKNSSFVSTRFRPIETQENKFPSVSNQQQMSHQVVFLNSETTSSDINHQPTLSTLQSNKKDRYADHKNEGCNKINTNKNYINGLSYTFPHKKTSLPDLIDTTNHNIDNYSQNCTKFQCDNDSSSNFFTSRNKTDALHTIEQTHSADYYNHQNSPNDLDQFTEILKLSDDQNLTYESGVTVIRSTNRPFHVGLNVGFGVDPNDMKIDAVDGILLVRISNSWNANDHDTKKTTRMWKVHLPEELDPVNMNAHLTDEGLLLLEETC</sequence>
<dbReference type="Gene3D" id="2.60.40.790">
    <property type="match status" value="2"/>
</dbReference>
<evidence type="ECO:0000259" key="4">
    <source>
        <dbReference type="PROSITE" id="PS01031"/>
    </source>
</evidence>
<dbReference type="OrthoDB" id="10060792at2759"/>
<dbReference type="CTD" id="20211848"/>
<dbReference type="Pfam" id="PF00011">
    <property type="entry name" value="HSP20"/>
    <property type="match status" value="1"/>
</dbReference>